<proteinExistence type="predicted"/>
<organism evidence="2">
    <name type="scientific">Arundo donax</name>
    <name type="common">Giant reed</name>
    <name type="synonym">Donax arundinaceus</name>
    <dbReference type="NCBI Taxonomy" id="35708"/>
    <lineage>
        <taxon>Eukaryota</taxon>
        <taxon>Viridiplantae</taxon>
        <taxon>Streptophyta</taxon>
        <taxon>Embryophyta</taxon>
        <taxon>Tracheophyta</taxon>
        <taxon>Spermatophyta</taxon>
        <taxon>Magnoliopsida</taxon>
        <taxon>Liliopsida</taxon>
        <taxon>Poales</taxon>
        <taxon>Poaceae</taxon>
        <taxon>PACMAD clade</taxon>
        <taxon>Arundinoideae</taxon>
        <taxon>Arundineae</taxon>
        <taxon>Arundo</taxon>
    </lineage>
</organism>
<evidence type="ECO:0000313" key="2">
    <source>
        <dbReference type="EMBL" id="JAE10412.1"/>
    </source>
</evidence>
<sequence>MLILDHLYMYAFFFNFSILLDMFLVGVFRIKEVGFTEYFPLRFCAIVKLFYSKRASRTNYW</sequence>
<reference evidence="2" key="1">
    <citation type="submission" date="2014-09" db="EMBL/GenBank/DDBJ databases">
        <authorList>
            <person name="Magalhaes I.L.F."/>
            <person name="Oliveira U."/>
            <person name="Santos F.R."/>
            <person name="Vidigal T.H.D.A."/>
            <person name="Brescovit A.D."/>
            <person name="Santos A.J."/>
        </authorList>
    </citation>
    <scope>NUCLEOTIDE SEQUENCE</scope>
    <source>
        <tissue evidence="2">Shoot tissue taken approximately 20 cm above the soil surface</tissue>
    </source>
</reference>
<evidence type="ECO:0000256" key="1">
    <source>
        <dbReference type="SAM" id="Phobius"/>
    </source>
</evidence>
<accession>A0A0A9FDH2</accession>
<dbReference type="EMBL" id="GBRH01187484">
    <property type="protein sequence ID" value="JAE10412.1"/>
    <property type="molecule type" value="Transcribed_RNA"/>
</dbReference>
<keyword evidence="1" id="KW-0812">Transmembrane</keyword>
<dbReference type="AlphaFoldDB" id="A0A0A9FDH2"/>
<protein>
    <submittedName>
        <fullName evidence="2">Uncharacterized protein</fullName>
    </submittedName>
</protein>
<feature type="transmembrane region" description="Helical" evidence="1">
    <location>
        <begin position="7"/>
        <end position="28"/>
    </location>
</feature>
<keyword evidence="1" id="KW-0472">Membrane</keyword>
<reference evidence="2" key="2">
    <citation type="journal article" date="2015" name="Data Brief">
        <title>Shoot transcriptome of the giant reed, Arundo donax.</title>
        <authorList>
            <person name="Barrero R.A."/>
            <person name="Guerrero F.D."/>
            <person name="Moolhuijzen P."/>
            <person name="Goolsby J.A."/>
            <person name="Tidwell J."/>
            <person name="Bellgard S.E."/>
            <person name="Bellgard M.I."/>
        </authorList>
    </citation>
    <scope>NUCLEOTIDE SEQUENCE</scope>
    <source>
        <tissue evidence="2">Shoot tissue taken approximately 20 cm above the soil surface</tissue>
    </source>
</reference>
<name>A0A0A9FDH2_ARUDO</name>
<keyword evidence="1" id="KW-1133">Transmembrane helix</keyword>